<organism evidence="2 3">
    <name type="scientific">Candidula unifasciata</name>
    <dbReference type="NCBI Taxonomy" id="100452"/>
    <lineage>
        <taxon>Eukaryota</taxon>
        <taxon>Metazoa</taxon>
        <taxon>Spiralia</taxon>
        <taxon>Lophotrochozoa</taxon>
        <taxon>Mollusca</taxon>
        <taxon>Gastropoda</taxon>
        <taxon>Heterobranchia</taxon>
        <taxon>Euthyneura</taxon>
        <taxon>Panpulmonata</taxon>
        <taxon>Eupulmonata</taxon>
        <taxon>Stylommatophora</taxon>
        <taxon>Helicina</taxon>
        <taxon>Helicoidea</taxon>
        <taxon>Geomitridae</taxon>
        <taxon>Candidula</taxon>
    </lineage>
</organism>
<evidence type="ECO:0000259" key="1">
    <source>
        <dbReference type="PROSITE" id="PS50127"/>
    </source>
</evidence>
<name>A0A8S3YC22_9EUPU</name>
<evidence type="ECO:0000313" key="2">
    <source>
        <dbReference type="EMBL" id="CAG5114773.1"/>
    </source>
</evidence>
<dbReference type="InterPro" id="IPR000608">
    <property type="entry name" value="UBC"/>
</dbReference>
<dbReference type="AlphaFoldDB" id="A0A8S3YC22"/>
<comment type="caution">
    <text evidence="2">The sequence shown here is derived from an EMBL/GenBank/DDBJ whole genome shotgun (WGS) entry which is preliminary data.</text>
</comment>
<dbReference type="EMBL" id="CAJHNH020000036">
    <property type="protein sequence ID" value="CAG5114773.1"/>
    <property type="molecule type" value="Genomic_DNA"/>
</dbReference>
<gene>
    <name evidence="2" type="ORF">CUNI_LOCUS331</name>
</gene>
<reference evidence="2" key="1">
    <citation type="submission" date="2021-04" db="EMBL/GenBank/DDBJ databases">
        <authorList>
            <consortium name="Molecular Ecology Group"/>
        </authorList>
    </citation>
    <scope>NUCLEOTIDE SEQUENCE</scope>
</reference>
<proteinExistence type="predicted"/>
<dbReference type="Proteomes" id="UP000678393">
    <property type="component" value="Unassembled WGS sequence"/>
</dbReference>
<accession>A0A8S3YC22</accession>
<protein>
    <recommendedName>
        <fullName evidence="1">UBC core domain-containing protein</fullName>
    </recommendedName>
</protein>
<sequence length="132" mass="15157">RNVNHLWQVILYAKKAFFKINTDSPSNPEAAALYDQELDVFKNRVLESLTSSKDRLLQPPSLDDPFALRFSPWNEAVHPDTKRQMIQSSQPDYIPHWKQSQDAGSANPCDLGLSWIEAELPRIFTKNESEDT</sequence>
<dbReference type="PROSITE" id="PS50127">
    <property type="entry name" value="UBC_2"/>
    <property type="match status" value="1"/>
</dbReference>
<dbReference type="InterPro" id="IPR016135">
    <property type="entry name" value="UBQ-conjugating_enzyme/RWD"/>
</dbReference>
<dbReference type="SUPFAM" id="SSF54495">
    <property type="entry name" value="UBC-like"/>
    <property type="match status" value="1"/>
</dbReference>
<feature type="non-terminal residue" evidence="2">
    <location>
        <position position="1"/>
    </location>
</feature>
<evidence type="ECO:0000313" key="3">
    <source>
        <dbReference type="Proteomes" id="UP000678393"/>
    </source>
</evidence>
<feature type="domain" description="UBC core" evidence="1">
    <location>
        <begin position="1"/>
        <end position="54"/>
    </location>
</feature>
<keyword evidence="3" id="KW-1185">Reference proteome</keyword>
<dbReference type="OrthoDB" id="5596422at2759"/>